<gene>
    <name evidence="2" type="ORF">MAM_04394</name>
</gene>
<reference evidence="2 3" key="1">
    <citation type="journal article" date="2014" name="Proc. Natl. Acad. Sci. U.S.A.">
        <title>Trajectory and genomic determinants of fungal-pathogen speciation and host adaptation.</title>
        <authorList>
            <person name="Hu X."/>
            <person name="Xiao G."/>
            <person name="Zheng P."/>
            <person name="Shang Y."/>
            <person name="Su Y."/>
            <person name="Zhang X."/>
            <person name="Liu X."/>
            <person name="Zhan S."/>
            <person name="St Leger R.J."/>
            <person name="Wang C."/>
        </authorList>
    </citation>
    <scope>NUCLEOTIDE SEQUENCE [LARGE SCALE GENOMIC DNA]</scope>
    <source>
        <strain evidence="2 3">ARSEF 1941</strain>
    </source>
</reference>
<dbReference type="GeneID" id="63738849"/>
<dbReference type="STRING" id="1081103.A0A0B2WYS3"/>
<accession>A0A0B2WYS3</accession>
<dbReference type="EMBL" id="AZHE01000009">
    <property type="protein sequence ID" value="KHN98005.1"/>
    <property type="molecule type" value="Genomic_DNA"/>
</dbReference>
<evidence type="ECO:0000256" key="1">
    <source>
        <dbReference type="SAM" id="MobiDB-lite"/>
    </source>
</evidence>
<name>A0A0B2WYS3_METAS</name>
<dbReference type="AlphaFoldDB" id="A0A0B2WYS3"/>
<dbReference type="HOGENOM" id="CLU_017324_0_0_1"/>
<evidence type="ECO:0000313" key="3">
    <source>
        <dbReference type="Proteomes" id="UP000030816"/>
    </source>
</evidence>
<dbReference type="Proteomes" id="UP000030816">
    <property type="component" value="Unassembled WGS sequence"/>
</dbReference>
<protein>
    <submittedName>
        <fullName evidence="2">Uncharacterized protein</fullName>
    </submittedName>
</protein>
<feature type="compositionally biased region" description="Polar residues" evidence="1">
    <location>
        <begin position="130"/>
        <end position="146"/>
    </location>
</feature>
<sequence>MTIYSVVHTKTVTFYGNKTDYTPPYPTIQTPVYCLESSEESPTTDGFSPHLVQGPEKTTTGFFRALMPFARPQVTFITTDKNPAVVFPSDPPPNYNAIWSDPYPKPVMHKSVSPQDDSGSRGDSGGQGRTSEGSNQPRPTFSLTAKGNEVIINSKTYASLKPDQVTTVGVDGGKFTIYPTAIIGEGATVAKPPPFPTKFGFPSPTEGHVGGLDVSLSGSRVAIAGVAMTMPPHGTTTTIRGQRVTIDAKRIVVGTSSLELEPWQAAPESDVVVAGGEMLTVAGKSVVVVHSKTITYGRDSTTTRQVVGGDTVTIGPLGVTVHGLTLGGSQAREAYTTHEIIGGATVTKIAPSVAIINGLTFTVGPGSPLSTTVIAGQAFTLGPIGVIVSTMTISHPFGATVVAAITPTGTWLNTLPVETASPPGADDDNIGPCLRPSLPCAGVALCIAIGVLVWPWNLV</sequence>
<evidence type="ECO:0000313" key="2">
    <source>
        <dbReference type="EMBL" id="KHN98005.1"/>
    </source>
</evidence>
<proteinExistence type="predicted"/>
<dbReference type="RefSeq" id="XP_040679071.1">
    <property type="nucleotide sequence ID" value="XM_040823192.1"/>
</dbReference>
<keyword evidence="3" id="KW-1185">Reference proteome</keyword>
<dbReference type="OrthoDB" id="5420777at2759"/>
<feature type="region of interest" description="Disordered" evidence="1">
    <location>
        <begin position="106"/>
        <end position="146"/>
    </location>
</feature>
<comment type="caution">
    <text evidence="2">The sequence shown here is derived from an EMBL/GenBank/DDBJ whole genome shotgun (WGS) entry which is preliminary data.</text>
</comment>
<organism evidence="2 3">
    <name type="scientific">Metarhizium album (strain ARSEF 1941)</name>
    <dbReference type="NCBI Taxonomy" id="1081103"/>
    <lineage>
        <taxon>Eukaryota</taxon>
        <taxon>Fungi</taxon>
        <taxon>Dikarya</taxon>
        <taxon>Ascomycota</taxon>
        <taxon>Pezizomycotina</taxon>
        <taxon>Sordariomycetes</taxon>
        <taxon>Hypocreomycetidae</taxon>
        <taxon>Hypocreales</taxon>
        <taxon>Clavicipitaceae</taxon>
        <taxon>Metarhizium</taxon>
    </lineage>
</organism>